<organism evidence="1 2">
    <name type="scientific">Ficus carica</name>
    <name type="common">Common fig</name>
    <dbReference type="NCBI Taxonomy" id="3494"/>
    <lineage>
        <taxon>Eukaryota</taxon>
        <taxon>Viridiplantae</taxon>
        <taxon>Streptophyta</taxon>
        <taxon>Embryophyta</taxon>
        <taxon>Tracheophyta</taxon>
        <taxon>Spermatophyta</taxon>
        <taxon>Magnoliopsida</taxon>
        <taxon>eudicotyledons</taxon>
        <taxon>Gunneridae</taxon>
        <taxon>Pentapetalae</taxon>
        <taxon>rosids</taxon>
        <taxon>fabids</taxon>
        <taxon>Rosales</taxon>
        <taxon>Moraceae</taxon>
        <taxon>Ficeae</taxon>
        <taxon>Ficus</taxon>
    </lineage>
</organism>
<evidence type="ECO:0000313" key="2">
    <source>
        <dbReference type="Proteomes" id="UP001187192"/>
    </source>
</evidence>
<sequence>MTEVSTLAEYENCTNQESSLANRIIASLLANGSRFFLCTVDKKCELGMKTIITVRSRTNTYSALVPPARDDSSSAPSLTFAEAIVTTFSLKFLSSIMSKCVPSNKVPLFFVMTFL</sequence>
<keyword evidence="2" id="KW-1185">Reference proteome</keyword>
<protein>
    <submittedName>
        <fullName evidence="1">Uncharacterized protein</fullName>
    </submittedName>
</protein>
<dbReference type="SUPFAM" id="SSF49503">
    <property type="entry name" value="Cupredoxins"/>
    <property type="match status" value="1"/>
</dbReference>
<dbReference type="Gene3D" id="2.60.40.420">
    <property type="entry name" value="Cupredoxins - blue copper proteins"/>
    <property type="match status" value="1"/>
</dbReference>
<reference evidence="1" key="1">
    <citation type="submission" date="2023-07" db="EMBL/GenBank/DDBJ databases">
        <title>draft genome sequence of fig (Ficus carica).</title>
        <authorList>
            <person name="Takahashi T."/>
            <person name="Nishimura K."/>
        </authorList>
    </citation>
    <scope>NUCLEOTIDE SEQUENCE</scope>
</reference>
<evidence type="ECO:0000313" key="1">
    <source>
        <dbReference type="EMBL" id="GMN74537.1"/>
    </source>
</evidence>
<comment type="caution">
    <text evidence="1">The sequence shown here is derived from an EMBL/GenBank/DDBJ whole genome shotgun (WGS) entry which is preliminary data.</text>
</comment>
<dbReference type="InterPro" id="IPR008972">
    <property type="entry name" value="Cupredoxin"/>
</dbReference>
<dbReference type="EMBL" id="BTGU01018692">
    <property type="protein sequence ID" value="GMN74537.1"/>
    <property type="molecule type" value="Genomic_DNA"/>
</dbReference>
<dbReference type="AlphaFoldDB" id="A0AA88EGH4"/>
<accession>A0AA88EGH4</accession>
<proteinExistence type="predicted"/>
<gene>
    <name evidence="1" type="ORF">TIFTF001_055817</name>
</gene>
<dbReference type="Proteomes" id="UP001187192">
    <property type="component" value="Unassembled WGS sequence"/>
</dbReference>
<name>A0AA88EGH4_FICCA</name>